<reference evidence="2" key="1">
    <citation type="submission" date="2022-10" db="EMBL/GenBank/DDBJ databases">
        <authorList>
            <person name="Chen Y."/>
            <person name="Dougan E. K."/>
            <person name="Chan C."/>
            <person name="Rhodes N."/>
            <person name="Thang M."/>
        </authorList>
    </citation>
    <scope>NUCLEOTIDE SEQUENCE</scope>
</reference>
<protein>
    <submittedName>
        <fullName evidence="4">CCHC-type domain-containing protein</fullName>
    </submittedName>
</protein>
<name>A0A9P1M563_9DINO</name>
<dbReference type="EMBL" id="CAMXCT030006769">
    <property type="protein sequence ID" value="CAL4807061.1"/>
    <property type="molecule type" value="Genomic_DNA"/>
</dbReference>
<proteinExistence type="predicted"/>
<evidence type="ECO:0000313" key="5">
    <source>
        <dbReference type="Proteomes" id="UP001152797"/>
    </source>
</evidence>
<feature type="region of interest" description="Disordered" evidence="1">
    <location>
        <begin position="114"/>
        <end position="186"/>
    </location>
</feature>
<feature type="compositionally biased region" description="Polar residues" evidence="1">
    <location>
        <begin position="116"/>
        <end position="147"/>
    </location>
</feature>
<evidence type="ECO:0000313" key="4">
    <source>
        <dbReference type="EMBL" id="CAL4807061.1"/>
    </source>
</evidence>
<dbReference type="AlphaFoldDB" id="A0A9P1M563"/>
<evidence type="ECO:0000313" key="3">
    <source>
        <dbReference type="EMBL" id="CAL1173124.1"/>
    </source>
</evidence>
<dbReference type="EMBL" id="CAMXCT010006769">
    <property type="protein sequence ID" value="CAI4019749.1"/>
    <property type="molecule type" value="Genomic_DNA"/>
</dbReference>
<dbReference type="EMBL" id="CAMXCT020006769">
    <property type="protein sequence ID" value="CAL1173124.1"/>
    <property type="molecule type" value="Genomic_DNA"/>
</dbReference>
<dbReference type="Proteomes" id="UP001152797">
    <property type="component" value="Unassembled WGS sequence"/>
</dbReference>
<keyword evidence="5" id="KW-1185">Reference proteome</keyword>
<evidence type="ECO:0000256" key="1">
    <source>
        <dbReference type="SAM" id="MobiDB-lite"/>
    </source>
</evidence>
<accession>A0A9P1M563</accession>
<reference evidence="3" key="2">
    <citation type="submission" date="2024-04" db="EMBL/GenBank/DDBJ databases">
        <authorList>
            <person name="Chen Y."/>
            <person name="Shah S."/>
            <person name="Dougan E. K."/>
            <person name="Thang M."/>
            <person name="Chan C."/>
        </authorList>
    </citation>
    <scope>NUCLEOTIDE SEQUENCE [LARGE SCALE GENOMIC DNA]</scope>
</reference>
<feature type="compositionally biased region" description="Polar residues" evidence="1">
    <location>
        <begin position="176"/>
        <end position="185"/>
    </location>
</feature>
<evidence type="ECO:0000313" key="2">
    <source>
        <dbReference type="EMBL" id="CAI4019749.1"/>
    </source>
</evidence>
<sequence length="587" mass="64811">MVAEPAGSVMYSSGRVAMGRFRGIVMGIASELSCPAKRVLLGRPADWLSFDGGVRRLLEELRVGRGQPKVPEMSELLMKYFKGTKRTKGEGMSDYVTRKAEAYTRAQHSMARYLQEQKSGASWSNRPQSSWNTGHSQNMGSSVTADLQDTAGDDEDRWEAYSQVSSAAARVEEAPSQEQRSSRGNQELELSWWRQQGWDDYSHRRPWGNYGGWHSEVTYDTTEWGRGQLPEIVPAFVQGWYLFIDSGLDVMERNVLQAELRGCSPKKRDAEKGRFLANLADAEESYDEWSWLGECDPEQLEAEGFSADEITCMMTEQGNQKEALAVIQEARRTLRDARARQHAVRTSRQFYPVKGGGPLGAARPGTSGGKGGPMKCFRCGGPHKIAQCTERPRDSANVTISTDQDEQATFIFLTEHVVDEQEAWVCVGPDDENRLTTSQIVEAGNAVIDGGATRSIGSTYALSKVLEPNEAKHGRDGMRDLDLTDRPSFGFGNSSRDQCVSTVSLDVPWNQGAGVLKVHALDKGTSPILLSIDSLRKLGAVMDYSSSCAVFRSVDPKKLIHLEQSAAGHQVLPLTDDAFVPSFLDLC</sequence>
<comment type="caution">
    <text evidence="2">The sequence shown here is derived from an EMBL/GenBank/DDBJ whole genome shotgun (WGS) entry which is preliminary data.</text>
</comment>
<organism evidence="2">
    <name type="scientific">Cladocopium goreaui</name>
    <dbReference type="NCBI Taxonomy" id="2562237"/>
    <lineage>
        <taxon>Eukaryota</taxon>
        <taxon>Sar</taxon>
        <taxon>Alveolata</taxon>
        <taxon>Dinophyceae</taxon>
        <taxon>Suessiales</taxon>
        <taxon>Symbiodiniaceae</taxon>
        <taxon>Cladocopium</taxon>
    </lineage>
</organism>
<gene>
    <name evidence="2" type="ORF">C1SCF055_LOCUS44229</name>
</gene>